<dbReference type="PANTHER" id="PTHR21603">
    <property type="entry name" value="ANTIGEN KI-67-LIKE PROTEIN"/>
    <property type="match status" value="1"/>
</dbReference>
<dbReference type="AlphaFoldDB" id="A0A7L4KXX2"/>
<evidence type="ECO:0000313" key="9">
    <source>
        <dbReference type="EMBL" id="NXY57832.1"/>
    </source>
</evidence>
<evidence type="ECO:0000256" key="7">
    <source>
        <dbReference type="SAM" id="MobiDB-lite"/>
    </source>
</evidence>
<dbReference type="GO" id="GO:0051983">
    <property type="term" value="P:regulation of chromosome segregation"/>
    <property type="evidence" value="ECO:0007669"/>
    <property type="project" value="TreeGrafter"/>
</dbReference>
<evidence type="ECO:0000256" key="6">
    <source>
        <dbReference type="ARBA" id="ARBA00023306"/>
    </source>
</evidence>
<evidence type="ECO:0000256" key="1">
    <source>
        <dbReference type="ARBA" id="ARBA00004123"/>
    </source>
</evidence>
<feature type="compositionally biased region" description="Basic residues" evidence="7">
    <location>
        <begin position="645"/>
        <end position="664"/>
    </location>
</feature>
<accession>A0A7L4KXX2</accession>
<feature type="region of interest" description="Disordered" evidence="7">
    <location>
        <begin position="1"/>
        <end position="40"/>
    </location>
</feature>
<feature type="compositionally biased region" description="Polar residues" evidence="7">
    <location>
        <begin position="425"/>
        <end position="438"/>
    </location>
</feature>
<feature type="non-terminal residue" evidence="9">
    <location>
        <position position="1048"/>
    </location>
</feature>
<dbReference type="GO" id="GO:0005634">
    <property type="term" value="C:nucleus"/>
    <property type="evidence" value="ECO:0007669"/>
    <property type="project" value="UniProtKB-SubCell"/>
</dbReference>
<evidence type="ECO:0000256" key="5">
    <source>
        <dbReference type="ARBA" id="ARBA00023242"/>
    </source>
</evidence>
<feature type="domain" description="PP1-binding" evidence="8">
    <location>
        <begin position="496"/>
        <end position="542"/>
    </location>
</feature>
<feature type="region of interest" description="Disordered" evidence="7">
    <location>
        <begin position="100"/>
        <end position="147"/>
    </location>
</feature>
<feature type="compositionally biased region" description="Polar residues" evidence="7">
    <location>
        <begin position="611"/>
        <end position="620"/>
    </location>
</feature>
<evidence type="ECO:0000256" key="2">
    <source>
        <dbReference type="ARBA" id="ARBA00022499"/>
    </source>
</evidence>
<feature type="compositionally biased region" description="Basic and acidic residues" evidence="7">
    <location>
        <begin position="126"/>
        <end position="135"/>
    </location>
</feature>
<evidence type="ECO:0000259" key="8">
    <source>
        <dbReference type="Pfam" id="PF15276"/>
    </source>
</evidence>
<feature type="non-terminal residue" evidence="9">
    <location>
        <position position="1"/>
    </location>
</feature>
<name>A0A7L4KXX2_9CORV</name>
<feature type="region of interest" description="Disordered" evidence="7">
    <location>
        <begin position="886"/>
        <end position="907"/>
    </location>
</feature>
<feature type="region of interest" description="Disordered" evidence="7">
    <location>
        <begin position="953"/>
        <end position="1034"/>
    </location>
</feature>
<dbReference type="GO" id="GO:0005694">
    <property type="term" value="C:chromosome"/>
    <property type="evidence" value="ECO:0007669"/>
    <property type="project" value="TreeGrafter"/>
</dbReference>
<gene>
    <name evidence="9" type="primary">Cdca2</name>
    <name evidence="9" type="ORF">CALWIL_R15680</name>
</gene>
<keyword evidence="3" id="KW-0597">Phosphoprotein</keyword>
<feature type="region of interest" description="Disordered" evidence="7">
    <location>
        <begin position="254"/>
        <end position="287"/>
    </location>
</feature>
<dbReference type="GO" id="GO:0007088">
    <property type="term" value="P:regulation of mitotic nuclear division"/>
    <property type="evidence" value="ECO:0007669"/>
    <property type="project" value="TreeGrafter"/>
</dbReference>
<feature type="compositionally biased region" description="Basic and acidic residues" evidence="7">
    <location>
        <begin position="833"/>
        <end position="844"/>
    </location>
</feature>
<keyword evidence="5" id="KW-0539">Nucleus</keyword>
<sequence>MLRGSKTPLKVKENESDCPEEKEEASFPPSRDQKSCEVTKSKVIRPSKKENFTDGNKTRAPKRALKCPKEDLCHPQGLGGSWQLPGSCFGALRGDVLTEPPLPLQTKEDFSSSPAAPVANYFYSTPEKDKVEGKPDFGPSEQRTKPVDFAAVPSEQRTKPVDFAAVPVAELGLAQESCSRRPPGTSPTSLKFRRRSTIGLRGSPENNTLIRYLAQQRSSRQKEAFTQISPFKPAQVRSLKDKIDAFQTSFESLQEAEGEAGLSHLGEASQETSSSGNKAPFKKEPDLEQWSEKFMLSNRGAALKENLSENGTKSSCREPRICSILSPHRAVTVTEPAAAKEWLYGQQNPIKSLETVETEGILETGHGRRCGRSSGGTGSAAVSGLGTRKAGSVQDLSLGVPGGSQGPGTPLGTGNIPGTPLGTGNIPSSDPCQSSSLPRSILKKTPGRELVDSPEESSNSAIDRGGDESAAVSSCVQAFETLQTETTESQSSKTPKKKKVTFGEVLSPEIFDQSLPANTPLRRGASPGCSQGQSPWARPGLSEEPLPPLDFGWDEEGVEPLSEFLEGSVAAEAPSPVENAEVAETDKPDMITTHSSTKRKQGRAGAEDTDCGSSGATNTGNDKEAENPRSSIQGQSNPTTAAPKKTQKTKRPSYGKRRKKKVKKSLYGEREMASKKPLLSPIPEMPEVFSSVSSPNSPKADAGFTEGAALGDPKPRDAREDAPGAGRMRGKKLGAVCPSPGLLEEAAATSSGPGGSGVPGSLQSAPEFSNAVPDAEGDFDTSEYFQQGEETPCEKEAKESSSLIEKEESQGNLVTGLEILEQDVQEGAQRIECPQRDSVRGDPARRRRRRSSSAFCFPPAENSEITGTDLPVSSYNVEEIFSVPQPKEGSLQARRRRSSASAEVRVRRSMRLSKDAASEGLAWIQLPSEISKQPPLPASAPKARRSISTAILAGSENIHRREQNLLPFPAPGKENHGSAPLAAGPDRRWRRRSLCEATARETPWAPSRRRRNTNSGGGKDRSNHKHAEAAEALELRLKDVSGISDFLK</sequence>
<proteinExistence type="predicted"/>
<comment type="caution">
    <text evidence="9">The sequence shown here is derived from an EMBL/GenBank/DDBJ whole genome shotgun (WGS) entry which is preliminary data.</text>
</comment>
<feature type="compositionally biased region" description="Basic and acidic residues" evidence="7">
    <location>
        <begin position="1018"/>
        <end position="1034"/>
    </location>
</feature>
<keyword evidence="4" id="KW-0832">Ubl conjugation</keyword>
<evidence type="ECO:0000256" key="3">
    <source>
        <dbReference type="ARBA" id="ARBA00022553"/>
    </source>
</evidence>
<feature type="region of interest" description="Disordered" evidence="7">
    <location>
        <begin position="176"/>
        <end position="204"/>
    </location>
</feature>
<dbReference type="PANTHER" id="PTHR21603:SF16">
    <property type="entry name" value="CELL DIVISION CYCLE-ASSOCIATED PROTEIN 2"/>
    <property type="match status" value="1"/>
</dbReference>
<feature type="compositionally biased region" description="Basic and acidic residues" evidence="7">
    <location>
        <begin position="713"/>
        <end position="722"/>
    </location>
</feature>
<dbReference type="Proteomes" id="UP000576729">
    <property type="component" value="Unassembled WGS sequence"/>
</dbReference>
<dbReference type="Pfam" id="PF15276">
    <property type="entry name" value="PP1_bind"/>
    <property type="match status" value="1"/>
</dbReference>
<organism evidence="9 10">
    <name type="scientific">Callaeas wilsoni</name>
    <name type="common">North Island kokako</name>
    <dbReference type="NCBI Taxonomy" id="1347786"/>
    <lineage>
        <taxon>Eukaryota</taxon>
        <taxon>Metazoa</taxon>
        <taxon>Chordata</taxon>
        <taxon>Craniata</taxon>
        <taxon>Vertebrata</taxon>
        <taxon>Euteleostomi</taxon>
        <taxon>Archelosauria</taxon>
        <taxon>Archosauria</taxon>
        <taxon>Dinosauria</taxon>
        <taxon>Saurischia</taxon>
        <taxon>Theropoda</taxon>
        <taxon>Coelurosauria</taxon>
        <taxon>Aves</taxon>
        <taxon>Neognathae</taxon>
        <taxon>Neoaves</taxon>
        <taxon>Telluraves</taxon>
        <taxon>Australaves</taxon>
        <taxon>Passeriformes</taxon>
        <taxon>Corvoidea</taxon>
        <taxon>Callaeidae</taxon>
        <taxon>Callaeas</taxon>
    </lineage>
</organism>
<evidence type="ECO:0000313" key="10">
    <source>
        <dbReference type="Proteomes" id="UP000576729"/>
    </source>
</evidence>
<protein>
    <submittedName>
        <fullName evidence="9">CDCA2 protein</fullName>
    </submittedName>
</protein>
<feature type="compositionally biased region" description="Polar residues" evidence="7">
    <location>
        <begin position="628"/>
        <end position="637"/>
    </location>
</feature>
<keyword evidence="6" id="KW-0131">Cell cycle</keyword>
<reference evidence="9 10" key="1">
    <citation type="submission" date="2019-09" db="EMBL/GenBank/DDBJ databases">
        <title>Bird 10,000 Genomes (B10K) Project - Family phase.</title>
        <authorList>
            <person name="Zhang G."/>
        </authorList>
    </citation>
    <scope>NUCLEOTIDE SEQUENCE [LARGE SCALE GENOMIC DNA]</scope>
    <source>
        <strain evidence="9">B10K-OTA-212792</strain>
        <tissue evidence="9">Blood</tissue>
    </source>
</reference>
<evidence type="ECO:0000256" key="4">
    <source>
        <dbReference type="ARBA" id="ARBA00022843"/>
    </source>
</evidence>
<feature type="region of interest" description="Disordered" evidence="7">
    <location>
        <begin position="364"/>
        <end position="870"/>
    </location>
</feature>
<feature type="compositionally biased region" description="Gly residues" evidence="7">
    <location>
        <begin position="400"/>
        <end position="411"/>
    </location>
</feature>
<feature type="compositionally biased region" description="Basic and acidic residues" evidence="7">
    <location>
        <begin position="31"/>
        <end position="40"/>
    </location>
</feature>
<keyword evidence="10" id="KW-1185">Reference proteome</keyword>
<keyword evidence="2" id="KW-1017">Isopeptide bond</keyword>
<feature type="compositionally biased region" description="Basic and acidic residues" evidence="7">
    <location>
        <begin position="792"/>
        <end position="809"/>
    </location>
</feature>
<comment type="subcellular location">
    <subcellularLocation>
        <location evidence="1">Nucleus</location>
    </subcellularLocation>
</comment>
<dbReference type="EMBL" id="VWPU01008273">
    <property type="protein sequence ID" value="NXY57832.1"/>
    <property type="molecule type" value="Genomic_DNA"/>
</dbReference>
<dbReference type="InterPro" id="IPR029334">
    <property type="entry name" value="PP1-bd"/>
</dbReference>
<feature type="compositionally biased region" description="Low complexity" evidence="7">
    <location>
        <begin position="480"/>
        <end position="493"/>
    </location>
</feature>